<sequence length="128" mass="14564">MITVYLAGISAGYEGEDIEIRYRIFKDQLIKKDTIWDSYKKPAVVGLAALVKLLKVMEEFKEEEITIVVNDPALMEIMAGTSTSKNKDVLKMAAIARTKINELESHITIKDVSSDKIELKKWNEILKF</sequence>
<dbReference type="Proteomes" id="UP000465601">
    <property type="component" value="Unassembled WGS sequence"/>
</dbReference>
<organism evidence="1 2">
    <name type="scientific">Alkaliphilus serpentinus</name>
    <dbReference type="NCBI Taxonomy" id="1482731"/>
    <lineage>
        <taxon>Bacteria</taxon>
        <taxon>Bacillati</taxon>
        <taxon>Bacillota</taxon>
        <taxon>Clostridia</taxon>
        <taxon>Peptostreptococcales</taxon>
        <taxon>Natronincolaceae</taxon>
        <taxon>Alkaliphilus</taxon>
    </lineage>
</organism>
<keyword evidence="2" id="KW-1185">Reference proteome</keyword>
<evidence type="ECO:0000313" key="2">
    <source>
        <dbReference type="Proteomes" id="UP000465601"/>
    </source>
</evidence>
<name>A0A833MDF0_9FIRM</name>
<reference evidence="1 2" key="1">
    <citation type="submission" date="2019-10" db="EMBL/GenBank/DDBJ databases">
        <title>Alkaliphilus serpentinus sp. nov. and Alkaliphilus pronyensis sp. nov., two novel anaerobic alkaliphilic species isolated from the serpentinized-hosted hydrothermal field of the Prony Bay (New Caledonia).</title>
        <authorList>
            <person name="Postec A."/>
        </authorList>
    </citation>
    <scope>NUCLEOTIDE SEQUENCE [LARGE SCALE GENOMIC DNA]</scope>
    <source>
        <strain evidence="1 2">LacT</strain>
    </source>
</reference>
<protein>
    <submittedName>
        <fullName evidence="1">Uncharacterized protein</fullName>
    </submittedName>
</protein>
<accession>A0A833MDF0</accession>
<dbReference type="AlphaFoldDB" id="A0A833MDF0"/>
<proteinExistence type="predicted"/>
<dbReference type="EMBL" id="WBZB01000039">
    <property type="protein sequence ID" value="KAB3528846.1"/>
    <property type="molecule type" value="Genomic_DNA"/>
</dbReference>
<dbReference type="RefSeq" id="WP_151866402.1">
    <property type="nucleotide sequence ID" value="NZ_WBZB01000039.1"/>
</dbReference>
<gene>
    <name evidence="1" type="ORF">F8153_11010</name>
</gene>
<comment type="caution">
    <text evidence="1">The sequence shown here is derived from an EMBL/GenBank/DDBJ whole genome shotgun (WGS) entry which is preliminary data.</text>
</comment>
<dbReference type="OrthoDB" id="1753730at2"/>
<evidence type="ECO:0000313" key="1">
    <source>
        <dbReference type="EMBL" id="KAB3528846.1"/>
    </source>
</evidence>